<organism evidence="2 3">
    <name type="scientific">Pelagibacterium halotolerans (strain DSM 22347 / JCM 15775 / CGMCC 1.7692 / B2)</name>
    <dbReference type="NCBI Taxonomy" id="1082931"/>
    <lineage>
        <taxon>Bacteria</taxon>
        <taxon>Pseudomonadati</taxon>
        <taxon>Pseudomonadota</taxon>
        <taxon>Alphaproteobacteria</taxon>
        <taxon>Hyphomicrobiales</taxon>
        <taxon>Devosiaceae</taxon>
        <taxon>Pelagibacterium</taxon>
    </lineage>
</organism>
<accession>G4RGR9</accession>
<protein>
    <submittedName>
        <fullName evidence="2">Uncharacterized protein</fullName>
    </submittedName>
</protein>
<dbReference type="EMBL" id="CP003075">
    <property type="protein sequence ID" value="AEQ52108.1"/>
    <property type="molecule type" value="Genomic_DNA"/>
</dbReference>
<reference evidence="2 3" key="1">
    <citation type="journal article" date="2012" name="J. Bacteriol.">
        <title>Complete genome sequence of Pelagibacterium halotolerans B2T.</title>
        <authorList>
            <person name="Huo Y.Y."/>
            <person name="Cheng H."/>
            <person name="Han X.F."/>
            <person name="Jiang X.W."/>
            <person name="Sun C."/>
            <person name="Zhang X.Q."/>
            <person name="Zhu X.F."/>
            <person name="Liu Y.F."/>
            <person name="Li P.F."/>
            <person name="Ni P.X."/>
            <person name="Wu M."/>
        </authorList>
    </citation>
    <scope>NUCLEOTIDE SEQUENCE [LARGE SCALE GENOMIC DNA]</scope>
    <source>
        <strain evidence="3">DSM 22347 / JCM 15775 / CGMCC 1.7692 / B2</strain>
    </source>
</reference>
<proteinExistence type="predicted"/>
<keyword evidence="1" id="KW-1133">Transmembrane helix</keyword>
<sequence>MTYLDPDHTRPANAGYIALRVAAVIAVLAFGWFALTVGSENFTGRPEIVQEPAIAAP</sequence>
<gene>
    <name evidence="2" type="ordered locus">KKY_2099</name>
</gene>
<name>G4RGR9_PELHB</name>
<dbReference type="AlphaFoldDB" id="G4RGR9"/>
<dbReference type="RefSeq" id="WP_014131257.1">
    <property type="nucleotide sequence ID" value="NC_016078.1"/>
</dbReference>
<keyword evidence="1" id="KW-0812">Transmembrane</keyword>
<dbReference type="STRING" id="1082931.KKY_2099"/>
<keyword evidence="3" id="KW-1185">Reference proteome</keyword>
<dbReference type="HOGENOM" id="CLU_2992642_0_0_5"/>
<dbReference type="Proteomes" id="UP000008850">
    <property type="component" value="Chromosome"/>
</dbReference>
<dbReference type="KEGG" id="phl:KKY_2099"/>
<feature type="transmembrane region" description="Helical" evidence="1">
    <location>
        <begin position="14"/>
        <end position="35"/>
    </location>
</feature>
<evidence type="ECO:0000313" key="3">
    <source>
        <dbReference type="Proteomes" id="UP000008850"/>
    </source>
</evidence>
<evidence type="ECO:0000313" key="2">
    <source>
        <dbReference type="EMBL" id="AEQ52108.1"/>
    </source>
</evidence>
<evidence type="ECO:0000256" key="1">
    <source>
        <dbReference type="SAM" id="Phobius"/>
    </source>
</evidence>
<keyword evidence="1" id="KW-0472">Membrane</keyword>